<dbReference type="Proteomes" id="UP000438106">
    <property type="component" value="Unassembled WGS sequence"/>
</dbReference>
<reference evidence="1 2" key="1">
    <citation type="submission" date="2019-12" db="EMBL/GenBank/DDBJ databases">
        <title>Devosia maris sp. nov., isolated from the deep seawater.</title>
        <authorList>
            <person name="Liu Y."/>
        </authorList>
    </citation>
    <scope>NUCLEOTIDE SEQUENCE [LARGE SCALE GENOMIC DNA]</scope>
    <source>
        <strain evidence="1 2">L53-10-65</strain>
    </source>
</reference>
<dbReference type="EMBL" id="WQRF01000001">
    <property type="protein sequence ID" value="MVS98416.1"/>
    <property type="molecule type" value="Genomic_DNA"/>
</dbReference>
<protein>
    <submittedName>
        <fullName evidence="1">Uncharacterized protein</fullName>
    </submittedName>
</protein>
<organism evidence="1 2">
    <name type="scientific">Devosia marina</name>
    <dbReference type="NCBI Taxonomy" id="2683198"/>
    <lineage>
        <taxon>Bacteria</taxon>
        <taxon>Pseudomonadati</taxon>
        <taxon>Pseudomonadota</taxon>
        <taxon>Alphaproteobacteria</taxon>
        <taxon>Hyphomicrobiales</taxon>
        <taxon>Devosiaceae</taxon>
        <taxon>Devosia</taxon>
    </lineage>
</organism>
<dbReference type="AlphaFoldDB" id="A0A7X3FPV8"/>
<proteinExistence type="predicted"/>
<name>A0A7X3FPV8_9HYPH</name>
<keyword evidence="2" id="KW-1185">Reference proteome</keyword>
<evidence type="ECO:0000313" key="2">
    <source>
        <dbReference type="Proteomes" id="UP000438106"/>
    </source>
</evidence>
<evidence type="ECO:0000313" key="1">
    <source>
        <dbReference type="EMBL" id="MVS98416.1"/>
    </source>
</evidence>
<sequence length="203" mass="22237">MVGLNDILISPADRREANASAFGRAWLEQIGPEAAAAAKTLRENAAQGAGMQEMANAYRKLFRVCVAPGTAIAAEDGLPIMMAWLSALDGLIDNPQQARLPDQLSKRTEALLNAKTGAFWLRRTINLLDLYPEQAKALPDDIMRRLRVLQGSTTRKVEQQYSRLLAAVFPKFANALLARPPKYPPQLVGVTDRVRPLHSAPLA</sequence>
<comment type="caution">
    <text evidence="1">The sequence shown here is derived from an EMBL/GenBank/DDBJ whole genome shotgun (WGS) entry which is preliminary data.</text>
</comment>
<accession>A0A7X3FPV8</accession>
<gene>
    <name evidence="1" type="ORF">GO014_05190</name>
</gene>